<name>A0A9D2EEX8_9MICO</name>
<feature type="transmembrane region" description="Helical" evidence="10">
    <location>
        <begin position="44"/>
        <end position="66"/>
    </location>
</feature>
<evidence type="ECO:0000256" key="3">
    <source>
        <dbReference type="ARBA" id="ARBA00022475"/>
    </source>
</evidence>
<accession>A0A9D2EEX8</accession>
<dbReference type="PANTHER" id="PTHR43394:SF1">
    <property type="entry name" value="ATP-BINDING CASSETTE SUB-FAMILY B MEMBER 10, MITOCHONDRIAL"/>
    <property type="match status" value="1"/>
</dbReference>
<dbReference type="PROSITE" id="PS00211">
    <property type="entry name" value="ABC_TRANSPORTER_1"/>
    <property type="match status" value="1"/>
</dbReference>
<reference evidence="13" key="1">
    <citation type="journal article" date="2021" name="PeerJ">
        <title>Extensive microbial diversity within the chicken gut microbiome revealed by metagenomics and culture.</title>
        <authorList>
            <person name="Gilroy R."/>
            <person name="Ravi A."/>
            <person name="Getino M."/>
            <person name="Pursley I."/>
            <person name="Horton D.L."/>
            <person name="Alikhan N.F."/>
            <person name="Baker D."/>
            <person name="Gharbi K."/>
            <person name="Hall N."/>
            <person name="Watson M."/>
            <person name="Adriaenssens E.M."/>
            <person name="Foster-Nyarko E."/>
            <person name="Jarju S."/>
            <person name="Secka A."/>
            <person name="Antonio M."/>
            <person name="Oren A."/>
            <person name="Chaudhuri R.R."/>
            <person name="La Ragione R."/>
            <person name="Hildebrand F."/>
            <person name="Pallen M.J."/>
        </authorList>
    </citation>
    <scope>NUCLEOTIDE SEQUENCE</scope>
    <source>
        <strain evidence="13">ChiGjej4B4-7305</strain>
    </source>
</reference>
<keyword evidence="2" id="KW-0813">Transport</keyword>
<evidence type="ECO:0000259" key="12">
    <source>
        <dbReference type="PROSITE" id="PS50929"/>
    </source>
</evidence>
<dbReference type="InterPro" id="IPR027417">
    <property type="entry name" value="P-loop_NTPase"/>
</dbReference>
<dbReference type="GO" id="GO:0005886">
    <property type="term" value="C:plasma membrane"/>
    <property type="evidence" value="ECO:0007669"/>
    <property type="project" value="UniProtKB-SubCell"/>
</dbReference>
<evidence type="ECO:0000256" key="8">
    <source>
        <dbReference type="ARBA" id="ARBA00023136"/>
    </source>
</evidence>
<keyword evidence="6 13" id="KW-0067">ATP-binding</keyword>
<reference evidence="13" key="2">
    <citation type="submission" date="2021-04" db="EMBL/GenBank/DDBJ databases">
        <authorList>
            <person name="Gilroy R."/>
        </authorList>
    </citation>
    <scope>NUCLEOTIDE SEQUENCE</scope>
    <source>
        <strain evidence="13">ChiGjej4B4-7305</strain>
    </source>
</reference>
<dbReference type="SUPFAM" id="SSF52540">
    <property type="entry name" value="P-loop containing nucleoside triphosphate hydrolases"/>
    <property type="match status" value="1"/>
</dbReference>
<evidence type="ECO:0000256" key="5">
    <source>
        <dbReference type="ARBA" id="ARBA00022741"/>
    </source>
</evidence>
<evidence type="ECO:0000256" key="2">
    <source>
        <dbReference type="ARBA" id="ARBA00022448"/>
    </source>
</evidence>
<dbReference type="EMBL" id="DXBY01000199">
    <property type="protein sequence ID" value="HIZ36419.1"/>
    <property type="molecule type" value="Genomic_DNA"/>
</dbReference>
<dbReference type="Gene3D" id="3.40.50.300">
    <property type="entry name" value="P-loop containing nucleotide triphosphate hydrolases"/>
    <property type="match status" value="1"/>
</dbReference>
<comment type="subcellular location">
    <subcellularLocation>
        <location evidence="1">Cell membrane</location>
        <topology evidence="1">Multi-pass membrane protein</topology>
    </subcellularLocation>
</comment>
<dbReference type="InterPro" id="IPR003439">
    <property type="entry name" value="ABC_transporter-like_ATP-bd"/>
</dbReference>
<evidence type="ECO:0000256" key="7">
    <source>
        <dbReference type="ARBA" id="ARBA00022989"/>
    </source>
</evidence>
<gene>
    <name evidence="13" type="ORF">H9815_11620</name>
</gene>
<dbReference type="PANTHER" id="PTHR43394">
    <property type="entry name" value="ATP-DEPENDENT PERMEASE MDL1, MITOCHONDRIAL"/>
    <property type="match status" value="1"/>
</dbReference>
<feature type="transmembrane region" description="Helical" evidence="10">
    <location>
        <begin position="143"/>
        <end position="163"/>
    </location>
</feature>
<comment type="caution">
    <text evidence="13">The sequence shown here is derived from an EMBL/GenBank/DDBJ whole genome shotgun (WGS) entry which is preliminary data.</text>
</comment>
<sequence length="566" mass="59195">MRRGLGITLLLAVLATSGKLIVPLAVQITTDRGLLAETGVNPSLVLQLSAVCAAGLLATAACTSWVNIRLFKAAEAGLAQLRVRAFARVHDLSTLTQNTERRGALVSRVTSDVDTISMFVQWGGMQLVLSTLQIAAATVAMSIYSWQLTLVVWLAYAPMIVLAPRAQRALNQAYAAVRTRVGAMLARVSEAVVGAQTIRAYGAEQRTQQRLDDAITAHRNAAVRAQTFASLAFSSGVLLSGLALGAVVLVGTMLGVGGGLTVGQLLAFLFLVQLFTGPVQSATEVLNEMQNAVAGWRRVIGLVHTPLDVADPEHPVSPGPRGPAGLELTAVDFAYPGGAPVLQDVSLRIPAGARVAIVGETGSGKTTIAKLLTRLMDPDSGTVRLAGVDLRDLTLAALRERVVMVPQEGFLFNGTIADNVGYGRPELDEEEVEQALTDLGLGPWLATMPDGVRTDVGQRGESLSAGERQLVAIARAYLADADVLVLDEATSAVDPATEQQISTALTHLTAGRTSVAIAHRLSTAEAADLVVVVDAGRIAAVGPHTELVAAGGVYGRMHASWVSASD</sequence>
<dbReference type="Pfam" id="PF00005">
    <property type="entry name" value="ABC_tran"/>
    <property type="match status" value="1"/>
</dbReference>
<dbReference type="SUPFAM" id="SSF90123">
    <property type="entry name" value="ABC transporter transmembrane region"/>
    <property type="match status" value="1"/>
</dbReference>
<dbReference type="GO" id="GO:0016887">
    <property type="term" value="F:ATP hydrolysis activity"/>
    <property type="evidence" value="ECO:0007669"/>
    <property type="project" value="InterPro"/>
</dbReference>
<dbReference type="AlphaFoldDB" id="A0A9D2EEX8"/>
<feature type="transmembrane region" description="Helical" evidence="10">
    <location>
        <begin position="118"/>
        <end position="137"/>
    </location>
</feature>
<comment type="similarity">
    <text evidence="9">Belongs to the ABC transporter superfamily. Lipid exporter (TC 3.A.1.106) family.</text>
</comment>
<evidence type="ECO:0000256" key="1">
    <source>
        <dbReference type="ARBA" id="ARBA00004651"/>
    </source>
</evidence>
<dbReference type="InterPro" id="IPR017871">
    <property type="entry name" value="ABC_transporter-like_CS"/>
</dbReference>
<keyword evidence="5" id="KW-0547">Nucleotide-binding</keyword>
<dbReference type="InterPro" id="IPR036640">
    <property type="entry name" value="ABC1_TM_sf"/>
</dbReference>
<dbReference type="Gene3D" id="1.20.1560.10">
    <property type="entry name" value="ABC transporter type 1, transmembrane domain"/>
    <property type="match status" value="1"/>
</dbReference>
<evidence type="ECO:0000256" key="9">
    <source>
        <dbReference type="ARBA" id="ARBA00061644"/>
    </source>
</evidence>
<feature type="transmembrane region" description="Helical" evidence="10">
    <location>
        <begin position="228"/>
        <end position="250"/>
    </location>
</feature>
<dbReference type="Proteomes" id="UP000824037">
    <property type="component" value="Unassembled WGS sequence"/>
</dbReference>
<organism evidence="13 14">
    <name type="scientific">Candidatus Ruania gallistercoris</name>
    <dbReference type="NCBI Taxonomy" id="2838746"/>
    <lineage>
        <taxon>Bacteria</taxon>
        <taxon>Bacillati</taxon>
        <taxon>Actinomycetota</taxon>
        <taxon>Actinomycetes</taxon>
        <taxon>Micrococcales</taxon>
        <taxon>Ruaniaceae</taxon>
        <taxon>Ruania</taxon>
    </lineage>
</organism>
<keyword evidence="7 10" id="KW-1133">Transmembrane helix</keyword>
<dbReference type="PROSITE" id="PS50893">
    <property type="entry name" value="ABC_TRANSPORTER_2"/>
    <property type="match status" value="1"/>
</dbReference>
<keyword evidence="3" id="KW-1003">Cell membrane</keyword>
<dbReference type="InterPro" id="IPR039421">
    <property type="entry name" value="Type_1_exporter"/>
</dbReference>
<dbReference type="GO" id="GO:0005524">
    <property type="term" value="F:ATP binding"/>
    <property type="evidence" value="ECO:0007669"/>
    <property type="project" value="UniProtKB-KW"/>
</dbReference>
<evidence type="ECO:0000256" key="6">
    <source>
        <dbReference type="ARBA" id="ARBA00022840"/>
    </source>
</evidence>
<dbReference type="SMART" id="SM00382">
    <property type="entry name" value="AAA"/>
    <property type="match status" value="1"/>
</dbReference>
<dbReference type="Pfam" id="PF00664">
    <property type="entry name" value="ABC_membrane"/>
    <property type="match status" value="1"/>
</dbReference>
<protein>
    <submittedName>
        <fullName evidence="13">ABC transporter ATP-binding protein/permease</fullName>
    </submittedName>
</protein>
<dbReference type="PROSITE" id="PS50929">
    <property type="entry name" value="ABC_TM1F"/>
    <property type="match status" value="1"/>
</dbReference>
<evidence type="ECO:0000259" key="11">
    <source>
        <dbReference type="PROSITE" id="PS50893"/>
    </source>
</evidence>
<dbReference type="InterPro" id="IPR011527">
    <property type="entry name" value="ABC1_TM_dom"/>
</dbReference>
<keyword evidence="4 10" id="KW-0812">Transmembrane</keyword>
<proteinExistence type="inferred from homology"/>
<feature type="domain" description="ABC transporter" evidence="11">
    <location>
        <begin position="326"/>
        <end position="560"/>
    </location>
</feature>
<dbReference type="GO" id="GO:0015421">
    <property type="term" value="F:ABC-type oligopeptide transporter activity"/>
    <property type="evidence" value="ECO:0007669"/>
    <property type="project" value="TreeGrafter"/>
</dbReference>
<keyword evidence="8 10" id="KW-0472">Membrane</keyword>
<dbReference type="InterPro" id="IPR003593">
    <property type="entry name" value="AAA+_ATPase"/>
</dbReference>
<evidence type="ECO:0000313" key="13">
    <source>
        <dbReference type="EMBL" id="HIZ36419.1"/>
    </source>
</evidence>
<evidence type="ECO:0000313" key="14">
    <source>
        <dbReference type="Proteomes" id="UP000824037"/>
    </source>
</evidence>
<evidence type="ECO:0000256" key="4">
    <source>
        <dbReference type="ARBA" id="ARBA00022692"/>
    </source>
</evidence>
<dbReference type="FunFam" id="3.40.50.300:FF:000299">
    <property type="entry name" value="ABC transporter ATP-binding protein/permease"/>
    <property type="match status" value="1"/>
</dbReference>
<dbReference type="CDD" id="cd07346">
    <property type="entry name" value="ABC_6TM_exporters"/>
    <property type="match status" value="1"/>
</dbReference>
<feature type="domain" description="ABC transmembrane type-1" evidence="12">
    <location>
        <begin position="7"/>
        <end position="291"/>
    </location>
</feature>
<evidence type="ECO:0000256" key="10">
    <source>
        <dbReference type="SAM" id="Phobius"/>
    </source>
</evidence>